<gene>
    <name evidence="6" type="ORF">J2851_000421</name>
</gene>
<keyword evidence="3" id="KW-0804">Transcription</keyword>
<keyword evidence="1" id="KW-0805">Transcription regulation</keyword>
<dbReference type="CDD" id="cd07377">
    <property type="entry name" value="WHTH_GntR"/>
    <property type="match status" value="1"/>
</dbReference>
<feature type="domain" description="HTH gntR-type" evidence="5">
    <location>
        <begin position="40"/>
        <end position="107"/>
    </location>
</feature>
<organism evidence="6 7">
    <name type="scientific">Azospirillum rugosum</name>
    <dbReference type="NCBI Taxonomy" id="416170"/>
    <lineage>
        <taxon>Bacteria</taxon>
        <taxon>Pseudomonadati</taxon>
        <taxon>Pseudomonadota</taxon>
        <taxon>Alphaproteobacteria</taxon>
        <taxon>Rhodospirillales</taxon>
        <taxon>Azospirillaceae</taxon>
        <taxon>Azospirillum</taxon>
    </lineage>
</organism>
<dbReference type="SMART" id="SM00895">
    <property type="entry name" value="FCD"/>
    <property type="match status" value="1"/>
</dbReference>
<keyword evidence="7" id="KW-1185">Reference proteome</keyword>
<dbReference type="PROSITE" id="PS50949">
    <property type="entry name" value="HTH_GNTR"/>
    <property type="match status" value="1"/>
</dbReference>
<dbReference type="Proteomes" id="UP000781958">
    <property type="component" value="Unassembled WGS sequence"/>
</dbReference>
<accession>A0ABS4SDQ1</accession>
<dbReference type="InterPro" id="IPR008920">
    <property type="entry name" value="TF_FadR/GntR_C"/>
</dbReference>
<dbReference type="EMBL" id="JAGINP010000001">
    <property type="protein sequence ID" value="MBP2290684.1"/>
    <property type="molecule type" value="Genomic_DNA"/>
</dbReference>
<evidence type="ECO:0000256" key="4">
    <source>
        <dbReference type="SAM" id="MobiDB-lite"/>
    </source>
</evidence>
<dbReference type="SUPFAM" id="SSF48008">
    <property type="entry name" value="GntR ligand-binding domain-like"/>
    <property type="match status" value="1"/>
</dbReference>
<evidence type="ECO:0000256" key="2">
    <source>
        <dbReference type="ARBA" id="ARBA00023125"/>
    </source>
</evidence>
<dbReference type="InterPro" id="IPR000524">
    <property type="entry name" value="Tscrpt_reg_HTH_GntR"/>
</dbReference>
<evidence type="ECO:0000256" key="3">
    <source>
        <dbReference type="ARBA" id="ARBA00023163"/>
    </source>
</evidence>
<dbReference type="PANTHER" id="PTHR43537:SF45">
    <property type="entry name" value="GNTR FAMILY REGULATORY PROTEIN"/>
    <property type="match status" value="1"/>
</dbReference>
<dbReference type="Pfam" id="PF07729">
    <property type="entry name" value="FCD"/>
    <property type="match status" value="1"/>
</dbReference>
<evidence type="ECO:0000313" key="6">
    <source>
        <dbReference type="EMBL" id="MBP2290684.1"/>
    </source>
</evidence>
<evidence type="ECO:0000259" key="5">
    <source>
        <dbReference type="PROSITE" id="PS50949"/>
    </source>
</evidence>
<evidence type="ECO:0000256" key="1">
    <source>
        <dbReference type="ARBA" id="ARBA00023015"/>
    </source>
</evidence>
<keyword evidence="2 6" id="KW-0238">DNA-binding</keyword>
<dbReference type="GO" id="GO:0003677">
    <property type="term" value="F:DNA binding"/>
    <property type="evidence" value="ECO:0007669"/>
    <property type="project" value="UniProtKB-KW"/>
</dbReference>
<dbReference type="InterPro" id="IPR036388">
    <property type="entry name" value="WH-like_DNA-bd_sf"/>
</dbReference>
<dbReference type="Gene3D" id="1.10.10.10">
    <property type="entry name" value="Winged helix-like DNA-binding domain superfamily/Winged helix DNA-binding domain"/>
    <property type="match status" value="1"/>
</dbReference>
<dbReference type="Gene3D" id="1.20.120.530">
    <property type="entry name" value="GntR ligand-binding domain-like"/>
    <property type="match status" value="1"/>
</dbReference>
<feature type="compositionally biased region" description="Low complexity" evidence="4">
    <location>
        <begin position="1"/>
        <end position="22"/>
    </location>
</feature>
<comment type="caution">
    <text evidence="6">The sequence shown here is derived from an EMBL/GenBank/DDBJ whole genome shotgun (WGS) entry which is preliminary data.</text>
</comment>
<proteinExistence type="predicted"/>
<dbReference type="RefSeq" id="WP_209763069.1">
    <property type="nucleotide sequence ID" value="NZ_JAGINP010000001.1"/>
</dbReference>
<dbReference type="Pfam" id="PF00392">
    <property type="entry name" value="GntR"/>
    <property type="match status" value="1"/>
</dbReference>
<reference evidence="6 7" key="1">
    <citation type="submission" date="2021-03" db="EMBL/GenBank/DDBJ databases">
        <title>Genomic Encyclopedia of Type Strains, Phase III (KMG-III): the genomes of soil and plant-associated and newly described type strains.</title>
        <authorList>
            <person name="Whitman W."/>
        </authorList>
    </citation>
    <scope>NUCLEOTIDE SEQUENCE [LARGE SCALE GENOMIC DNA]</scope>
    <source>
        <strain evidence="6 7">IMMIB AFH-6</strain>
    </source>
</reference>
<dbReference type="SMART" id="SM00345">
    <property type="entry name" value="HTH_GNTR"/>
    <property type="match status" value="1"/>
</dbReference>
<evidence type="ECO:0000313" key="7">
    <source>
        <dbReference type="Proteomes" id="UP000781958"/>
    </source>
</evidence>
<sequence>MDTNMTTGDGMGAAGTADAESAASRRRAPHPSRASRGRGATAAQSIYQQLRAEIMTLKRKPGEPVIEKDLLQTYGVSRTPVREAVRQLAGEGLLEVFPQSGTFVARIPLANLPESMRLRTALEETTARYAAQRATPQQVARLQDLIARQRVAAETGDAEAFHRADEEFHAAIADVAGLPGVWTLIQQVKVQIDRYRRLTLPDPGRMVRLVDEHATAVTAIAEHRPDAAEAAIKLHLEKLAAEFGERSKQLPDYFIADP</sequence>
<protein>
    <submittedName>
        <fullName evidence="6">DNA-binding GntR family transcriptional regulator</fullName>
    </submittedName>
</protein>
<dbReference type="PRINTS" id="PR00035">
    <property type="entry name" value="HTHGNTR"/>
</dbReference>
<feature type="compositionally biased region" description="Basic residues" evidence="4">
    <location>
        <begin position="24"/>
        <end position="36"/>
    </location>
</feature>
<dbReference type="PANTHER" id="PTHR43537">
    <property type="entry name" value="TRANSCRIPTIONAL REGULATOR, GNTR FAMILY"/>
    <property type="match status" value="1"/>
</dbReference>
<dbReference type="SUPFAM" id="SSF46785">
    <property type="entry name" value="Winged helix' DNA-binding domain"/>
    <property type="match status" value="1"/>
</dbReference>
<feature type="region of interest" description="Disordered" evidence="4">
    <location>
        <begin position="1"/>
        <end position="42"/>
    </location>
</feature>
<name>A0ABS4SDQ1_9PROT</name>
<dbReference type="InterPro" id="IPR011711">
    <property type="entry name" value="GntR_C"/>
</dbReference>
<dbReference type="InterPro" id="IPR036390">
    <property type="entry name" value="WH_DNA-bd_sf"/>
</dbReference>